<gene>
    <name evidence="3" type="ORF">Plec18167_009451</name>
</gene>
<keyword evidence="2" id="KW-0812">Transmembrane</keyword>
<evidence type="ECO:0000256" key="2">
    <source>
        <dbReference type="SAM" id="Phobius"/>
    </source>
</evidence>
<dbReference type="Proteomes" id="UP001583193">
    <property type="component" value="Unassembled WGS sequence"/>
</dbReference>
<feature type="compositionally biased region" description="Basic and acidic residues" evidence="1">
    <location>
        <begin position="759"/>
        <end position="773"/>
    </location>
</feature>
<evidence type="ECO:0000313" key="4">
    <source>
        <dbReference type="Proteomes" id="UP001583193"/>
    </source>
</evidence>
<feature type="region of interest" description="Disordered" evidence="1">
    <location>
        <begin position="716"/>
        <end position="735"/>
    </location>
</feature>
<proteinExistence type="predicted"/>
<evidence type="ECO:0000313" key="3">
    <source>
        <dbReference type="EMBL" id="KAL1865404.1"/>
    </source>
</evidence>
<keyword evidence="2" id="KW-0472">Membrane</keyword>
<feature type="transmembrane region" description="Helical" evidence="2">
    <location>
        <begin position="201"/>
        <end position="224"/>
    </location>
</feature>
<accession>A0ABR3WP07</accession>
<dbReference type="EMBL" id="JAVDPF010000061">
    <property type="protein sequence ID" value="KAL1865404.1"/>
    <property type="molecule type" value="Genomic_DNA"/>
</dbReference>
<feature type="region of interest" description="Disordered" evidence="1">
    <location>
        <begin position="755"/>
        <end position="776"/>
    </location>
</feature>
<name>A0ABR3WP07_9EURO</name>
<comment type="caution">
    <text evidence="3">The sequence shown here is derived from an EMBL/GenBank/DDBJ whole genome shotgun (WGS) entry which is preliminary data.</text>
</comment>
<evidence type="ECO:0000256" key="1">
    <source>
        <dbReference type="SAM" id="MobiDB-lite"/>
    </source>
</evidence>
<feature type="transmembrane region" description="Helical" evidence="2">
    <location>
        <begin position="131"/>
        <end position="152"/>
    </location>
</feature>
<feature type="transmembrane region" description="Helical" evidence="2">
    <location>
        <begin position="96"/>
        <end position="119"/>
    </location>
</feature>
<protein>
    <submittedName>
        <fullName evidence="3">Uncharacterized protein</fullName>
    </submittedName>
</protein>
<sequence length="788" mass="85978">MEHQTTDCIELNEDDGERVAEAFLPGPAGQHKGDDIHHKHQALRSRWHSQLSIFFRTLGLPIITASINHFLDTIGANREPPKVAINRDRITATHRCAIHILPIVAAIFMVSINLKGYYIGATLDGMGGLQYAAKFDEMLMIASLSVVVLSFIRHELVRRDGIPFGASLAGLQFTNLSYLWSMELWGALTAGRFPVNRKAGFLLGICFAAGLAATVGPSAAILLIPRLDYWPAGNTTMWLNATTDQLWPTTFDVTNTNSHCDIQQMLPISNGCPSSEWQSLLPWITYQPGIADLYPTIIQFTGKSSLRQMQICDWRSASNGRYANCIMAFATGPHSAVADALSLGSSLWYDAITTPRQYERYQSNRAAYQTMQAWQPYSAVGCISDWITQNSTGQLHFMNGSDYSGAAGVDIYVDSPIPLSEFWKEAQNSTQMQLRWVDIPESAFANASIGAVGVFPATSPGSSVHMVSCLIEAKWVPSILNTTTDLNSAGLVTSTTDVSPLTTTYEVQFPVFKAIHFTTAWAKLLNPVISDSPRNHTVIGELLTRGNVTANSTTGSMINGGLVMQTLLASLTTNALSRSAFYASPQGQLKISYNDSSDPVPKYWLDSNYHDAFIIDPSLQTSYTPLQVTSTLLALGYNHETVSVKLSIAVLLVYCIVAISHLVYSLYTGISSSAWDSISEVTALAVGSQPTPSLRGTSAGISRMATFRTPVRIAERLPKGDHSGHSSGDNDQQSQEREWGHLEMVFDEHDSAVALKGNGDSEKTAGNNVKEDDSSGGWTVLVKNKTYM</sequence>
<organism evidence="3 4">
    <name type="scientific">Paecilomyces lecythidis</name>
    <dbReference type="NCBI Taxonomy" id="3004212"/>
    <lineage>
        <taxon>Eukaryota</taxon>
        <taxon>Fungi</taxon>
        <taxon>Dikarya</taxon>
        <taxon>Ascomycota</taxon>
        <taxon>Pezizomycotina</taxon>
        <taxon>Eurotiomycetes</taxon>
        <taxon>Eurotiomycetidae</taxon>
        <taxon>Eurotiales</taxon>
        <taxon>Thermoascaceae</taxon>
        <taxon>Paecilomyces</taxon>
    </lineage>
</organism>
<reference evidence="3 4" key="1">
    <citation type="journal article" date="2024" name="IMA Fungus">
        <title>IMA Genome - F19 : A genome assembly and annotation guide to empower mycologists, including annotated draft genome sequences of Ceratocystis pirilliformis, Diaporthe australafricana, Fusarium ophioides, Paecilomyces lecythidis, and Sporothrix stenoceras.</title>
        <authorList>
            <person name="Aylward J."/>
            <person name="Wilson A.M."/>
            <person name="Visagie C.M."/>
            <person name="Spraker J."/>
            <person name="Barnes I."/>
            <person name="Buitendag C."/>
            <person name="Ceriani C."/>
            <person name="Del Mar Angel L."/>
            <person name="du Plessis D."/>
            <person name="Fuchs T."/>
            <person name="Gasser K."/>
            <person name="Kramer D."/>
            <person name="Li W."/>
            <person name="Munsamy K."/>
            <person name="Piso A."/>
            <person name="Price J.L."/>
            <person name="Sonnekus B."/>
            <person name="Thomas C."/>
            <person name="van der Nest A."/>
            <person name="van Dijk A."/>
            <person name="van Heerden A."/>
            <person name="van Vuuren N."/>
            <person name="Yilmaz N."/>
            <person name="Duong T.A."/>
            <person name="van der Merwe N.A."/>
            <person name="Wingfield M.J."/>
            <person name="Wingfield B.D."/>
        </authorList>
    </citation>
    <scope>NUCLEOTIDE SEQUENCE [LARGE SCALE GENOMIC DNA]</scope>
    <source>
        <strain evidence="3 4">CMW 18167</strain>
    </source>
</reference>
<keyword evidence="4" id="KW-1185">Reference proteome</keyword>
<keyword evidence="2" id="KW-1133">Transmembrane helix</keyword>